<feature type="binding site" evidence="11">
    <location>
        <begin position="145"/>
        <end position="151"/>
    </location>
    <ligand>
        <name>ATP</name>
        <dbReference type="ChEBI" id="CHEBI:30616"/>
    </ligand>
</feature>
<dbReference type="PANTHER" id="PTHR10457">
    <property type="entry name" value="MEVALONATE KINASE/GALACTOKINASE"/>
    <property type="match status" value="1"/>
</dbReference>
<dbReference type="PROSITE" id="PS00627">
    <property type="entry name" value="GHMP_KINASES_ATP"/>
    <property type="match status" value="1"/>
</dbReference>
<keyword evidence="7 11" id="KW-0067">ATP-binding</keyword>
<comment type="subcellular location">
    <subcellularLocation>
        <location evidence="11">Cytoplasm</location>
    </subcellularLocation>
</comment>
<comment type="function">
    <text evidence="11">Catalyzes the transfer of the gamma-phosphate of ATP to D-galactose to form alpha-D-galactose-1-phosphate (Gal-1-P).</text>
</comment>
<dbReference type="PIRSF" id="PIRSF000530">
    <property type="entry name" value="Galactokinase"/>
    <property type="match status" value="1"/>
</dbReference>
<dbReference type="GO" id="GO:0000287">
    <property type="term" value="F:magnesium ion binding"/>
    <property type="evidence" value="ECO:0007669"/>
    <property type="project" value="UniProtKB-UniRule"/>
</dbReference>
<evidence type="ECO:0000259" key="16">
    <source>
        <dbReference type="Pfam" id="PF10509"/>
    </source>
</evidence>
<feature type="binding site" evidence="11">
    <location>
        <position position="247"/>
    </location>
    <ligand>
        <name>substrate</name>
    </ligand>
</feature>
<dbReference type="NCBIfam" id="TIGR00131">
    <property type="entry name" value="gal_kin"/>
    <property type="match status" value="1"/>
</dbReference>
<keyword evidence="5 11" id="KW-0547">Nucleotide-binding</keyword>
<dbReference type="FunCoup" id="A0A1C4VFX1">
    <property type="interactions" value="238"/>
</dbReference>
<evidence type="ECO:0000256" key="1">
    <source>
        <dbReference type="ARBA" id="ARBA00006566"/>
    </source>
</evidence>
<dbReference type="GO" id="GO:0005524">
    <property type="term" value="F:ATP binding"/>
    <property type="evidence" value="ECO:0007669"/>
    <property type="project" value="UniProtKB-UniRule"/>
</dbReference>
<dbReference type="PRINTS" id="PR00473">
    <property type="entry name" value="GALCTOKINASE"/>
</dbReference>
<dbReference type="InParanoid" id="A0A1C4VFX1"/>
<evidence type="ECO:0000313" key="18">
    <source>
        <dbReference type="Proteomes" id="UP000198253"/>
    </source>
</evidence>
<dbReference type="InterPro" id="IPR020568">
    <property type="entry name" value="Ribosomal_Su5_D2-typ_SF"/>
</dbReference>
<keyword evidence="4 11" id="KW-0479">Metal-binding</keyword>
<dbReference type="InterPro" id="IPR022963">
    <property type="entry name" value="Galactokinase_bac"/>
</dbReference>
<dbReference type="GO" id="GO:0006012">
    <property type="term" value="P:galactose metabolic process"/>
    <property type="evidence" value="ECO:0007669"/>
    <property type="project" value="UniProtKB-UniRule"/>
</dbReference>
<sequence>MTGRPTGEVADRAPGDLPARDTAGDVADRATAGFRQRYAAEPAGRWAAPGRANLIGEHTDYNDGFVLPFALSLRTVVAAAPEPDQVWTVCSELTDEPVRFTVDDLAPGRVTGWGAYVAGVVWALREAGHAVPGARLAVASDVPLGSGLSSSAALEAAVLAALVDLGGLDLPAEQRPRLAQRAENAYVGAPTGIMDQSAVIRCRAGHALFLDCRTEAVEHIPFDLDAAGLAMLVVDSRAPHRHADGEYAARRRSCEQAAELLGVPALRDVPTDGLATALERLGDDETRRRVRHVVTEDQRVLDTVALLRAGRVREIGPLLTASHTSMRDDFEITVPEIDLAVETALAAGALGARMTGGGFGGCVLALVEATSVDAVATAVTAAYAEHGFAAPGHVRVRPAPGAARL</sequence>
<name>A0A1C4VFX1_MICEC</name>
<dbReference type="PRINTS" id="PR00959">
    <property type="entry name" value="MEVGALKINASE"/>
</dbReference>
<evidence type="ECO:0000256" key="6">
    <source>
        <dbReference type="ARBA" id="ARBA00022777"/>
    </source>
</evidence>
<dbReference type="PROSITE" id="PS00106">
    <property type="entry name" value="GALACTOKINASE"/>
    <property type="match status" value="1"/>
</dbReference>
<dbReference type="RefSeq" id="WP_088980767.1">
    <property type="nucleotide sequence ID" value="NZ_LT607413.1"/>
</dbReference>
<protein>
    <recommendedName>
        <fullName evidence="11 12">Galactokinase</fullName>
        <ecNumber evidence="11 12">2.7.1.6</ecNumber>
    </recommendedName>
    <alternativeName>
        <fullName evidence="11">Galactose kinase</fullName>
    </alternativeName>
</protein>
<evidence type="ECO:0000256" key="3">
    <source>
        <dbReference type="ARBA" id="ARBA00022679"/>
    </source>
</evidence>
<dbReference type="Proteomes" id="UP000198253">
    <property type="component" value="Chromosome I"/>
</dbReference>
<feature type="binding site" evidence="11">
    <location>
        <position position="151"/>
    </location>
    <ligand>
        <name>Mg(2+)</name>
        <dbReference type="ChEBI" id="CHEBI:18420"/>
    </ligand>
</feature>
<keyword evidence="18" id="KW-1185">Reference proteome</keyword>
<comment type="pathway">
    <text evidence="11">Carbohydrate metabolism; galactose metabolism.</text>
</comment>
<dbReference type="GO" id="GO:0004335">
    <property type="term" value="F:galactokinase activity"/>
    <property type="evidence" value="ECO:0007669"/>
    <property type="project" value="UniProtKB-UniRule"/>
</dbReference>
<dbReference type="HAMAP" id="MF_00246">
    <property type="entry name" value="Galactokinase"/>
    <property type="match status" value="1"/>
</dbReference>
<dbReference type="PANTHER" id="PTHR10457:SF7">
    <property type="entry name" value="GALACTOKINASE-RELATED"/>
    <property type="match status" value="1"/>
</dbReference>
<keyword evidence="6 11" id="KW-0418">Kinase</keyword>
<evidence type="ECO:0000256" key="12">
    <source>
        <dbReference type="NCBIfam" id="TIGR00131"/>
    </source>
</evidence>
<evidence type="ECO:0000256" key="8">
    <source>
        <dbReference type="ARBA" id="ARBA00022842"/>
    </source>
</evidence>
<keyword evidence="10 11" id="KW-0119">Carbohydrate metabolism</keyword>
<evidence type="ECO:0000256" key="11">
    <source>
        <dbReference type="HAMAP-Rule" id="MF_00246"/>
    </source>
</evidence>
<feature type="domain" description="GHMP kinase N-terminal" evidence="14">
    <location>
        <begin position="116"/>
        <end position="200"/>
    </location>
</feature>
<evidence type="ECO:0000256" key="9">
    <source>
        <dbReference type="ARBA" id="ARBA00023144"/>
    </source>
</evidence>
<dbReference type="InterPro" id="IPR006206">
    <property type="entry name" value="Mevalonate/galactokinase"/>
</dbReference>
<keyword evidence="9 11" id="KW-0299">Galactose metabolism</keyword>
<dbReference type="SUPFAM" id="SSF54211">
    <property type="entry name" value="Ribosomal protein S5 domain 2-like"/>
    <property type="match status" value="1"/>
</dbReference>
<feature type="compositionally biased region" description="Basic and acidic residues" evidence="13">
    <location>
        <begin position="9"/>
        <end position="25"/>
    </location>
</feature>
<proteinExistence type="inferred from homology"/>
<keyword evidence="3 11" id="KW-0808">Transferase</keyword>
<evidence type="ECO:0000313" key="17">
    <source>
        <dbReference type="EMBL" id="SCE82884.1"/>
    </source>
</evidence>
<dbReference type="InterPro" id="IPR006203">
    <property type="entry name" value="GHMP_knse_ATP-bd_CS"/>
</dbReference>
<dbReference type="InterPro" id="IPR006204">
    <property type="entry name" value="GHMP_kinase_N_dom"/>
</dbReference>
<dbReference type="InterPro" id="IPR014721">
    <property type="entry name" value="Ribsml_uS5_D2-typ_fold_subgr"/>
</dbReference>
<reference evidence="18" key="1">
    <citation type="submission" date="2016-06" db="EMBL/GenBank/DDBJ databases">
        <authorList>
            <person name="Varghese N."/>
            <person name="Submissions Spin"/>
        </authorList>
    </citation>
    <scope>NUCLEOTIDE SEQUENCE [LARGE SCALE GENOMIC DNA]</scope>
    <source>
        <strain evidence="18">DSM 43816</strain>
    </source>
</reference>
<feature type="binding site" evidence="11">
    <location>
        <position position="91"/>
    </location>
    <ligand>
        <name>ATP</name>
        <dbReference type="ChEBI" id="CHEBI:30616"/>
    </ligand>
</feature>
<keyword evidence="8 11" id="KW-0460">Magnesium</keyword>
<evidence type="ECO:0000259" key="15">
    <source>
        <dbReference type="Pfam" id="PF08544"/>
    </source>
</evidence>
<feature type="site" description="Transition state stabilizer" evidence="11">
    <location>
        <position position="51"/>
    </location>
</feature>
<evidence type="ECO:0000256" key="5">
    <source>
        <dbReference type="ARBA" id="ARBA00022741"/>
    </source>
</evidence>
<evidence type="ECO:0000256" key="7">
    <source>
        <dbReference type="ARBA" id="ARBA00022840"/>
    </source>
</evidence>
<comment type="catalytic activity">
    <reaction evidence="11">
        <text>alpha-D-galactose + ATP = alpha-D-galactose 1-phosphate + ADP + H(+)</text>
        <dbReference type="Rhea" id="RHEA:13553"/>
        <dbReference type="ChEBI" id="CHEBI:15378"/>
        <dbReference type="ChEBI" id="CHEBI:28061"/>
        <dbReference type="ChEBI" id="CHEBI:30616"/>
        <dbReference type="ChEBI" id="CHEBI:58336"/>
        <dbReference type="ChEBI" id="CHEBI:456216"/>
        <dbReference type="EC" id="2.7.1.6"/>
    </reaction>
</comment>
<dbReference type="SUPFAM" id="SSF55060">
    <property type="entry name" value="GHMP Kinase, C-terminal domain"/>
    <property type="match status" value="1"/>
</dbReference>
<dbReference type="InterPro" id="IPR036554">
    <property type="entry name" value="GHMP_kinase_C_sf"/>
</dbReference>
<dbReference type="InterPro" id="IPR013750">
    <property type="entry name" value="GHMP_kinase_C_dom"/>
</dbReference>
<feature type="binding site" evidence="11">
    <location>
        <begin position="57"/>
        <end position="60"/>
    </location>
    <ligand>
        <name>substrate</name>
    </ligand>
</feature>
<dbReference type="EMBL" id="LT607413">
    <property type="protein sequence ID" value="SCE82884.1"/>
    <property type="molecule type" value="Genomic_DNA"/>
</dbReference>
<dbReference type="AlphaFoldDB" id="A0A1C4VFX1"/>
<keyword evidence="2 11" id="KW-0963">Cytoplasm</keyword>
<dbReference type="Gene3D" id="3.30.230.10">
    <property type="match status" value="1"/>
</dbReference>
<dbReference type="Gene3D" id="3.30.70.890">
    <property type="entry name" value="GHMP kinase, C-terminal domain"/>
    <property type="match status" value="1"/>
</dbReference>
<dbReference type="Pfam" id="PF00288">
    <property type="entry name" value="GHMP_kinases_N"/>
    <property type="match status" value="1"/>
</dbReference>
<dbReference type="FunFam" id="3.30.70.890:FF:000001">
    <property type="entry name" value="Galactokinase"/>
    <property type="match status" value="1"/>
</dbReference>
<dbReference type="Pfam" id="PF08544">
    <property type="entry name" value="GHMP_kinases_C"/>
    <property type="match status" value="1"/>
</dbReference>
<dbReference type="UniPathway" id="UPA00214"/>
<feature type="domain" description="GHMP kinase C-terminal" evidence="15">
    <location>
        <begin position="305"/>
        <end position="384"/>
    </location>
</feature>
<comment type="similarity">
    <text evidence="1 11">Belongs to the GHMP kinase family. GalK subfamily.</text>
</comment>
<feature type="region of interest" description="Disordered" evidence="13">
    <location>
        <begin position="1"/>
        <end position="25"/>
    </location>
</feature>
<dbReference type="InterPro" id="IPR019741">
    <property type="entry name" value="Galactokinase_CS"/>
</dbReference>
<evidence type="ECO:0000259" key="14">
    <source>
        <dbReference type="Pfam" id="PF00288"/>
    </source>
</evidence>
<evidence type="ECO:0000256" key="4">
    <source>
        <dbReference type="ARBA" id="ARBA00022723"/>
    </source>
</evidence>
<evidence type="ECO:0000256" key="13">
    <source>
        <dbReference type="SAM" id="MobiDB-lite"/>
    </source>
</evidence>
<dbReference type="FunFam" id="3.30.230.10:FF:000017">
    <property type="entry name" value="Galactokinase"/>
    <property type="match status" value="1"/>
</dbReference>
<dbReference type="EC" id="2.7.1.6" evidence="11 12"/>
<evidence type="ECO:0000256" key="2">
    <source>
        <dbReference type="ARBA" id="ARBA00022490"/>
    </source>
</evidence>
<dbReference type="OrthoDB" id="250531at2"/>
<accession>A0A1C4VFX1</accession>
<feature type="domain" description="Galactokinase N-terminal" evidence="16">
    <location>
        <begin position="34"/>
        <end position="81"/>
    </location>
</feature>
<feature type="binding site" evidence="11">
    <location>
        <position position="183"/>
    </location>
    <ligand>
        <name>Mg(2+)</name>
        <dbReference type="ChEBI" id="CHEBI:18420"/>
    </ligand>
</feature>
<evidence type="ECO:0000256" key="10">
    <source>
        <dbReference type="ARBA" id="ARBA00023277"/>
    </source>
</evidence>
<feature type="active site" description="Proton acceptor" evidence="11">
    <location>
        <position position="195"/>
    </location>
</feature>
<dbReference type="Pfam" id="PF10509">
    <property type="entry name" value="GalKase_gal_bdg"/>
    <property type="match status" value="1"/>
</dbReference>
<dbReference type="InterPro" id="IPR000705">
    <property type="entry name" value="Galactokinase"/>
</dbReference>
<organism evidence="17 18">
    <name type="scientific">Micromonospora echinospora</name>
    <name type="common">Micromonospora purpurea</name>
    <dbReference type="NCBI Taxonomy" id="1877"/>
    <lineage>
        <taxon>Bacteria</taxon>
        <taxon>Bacillati</taxon>
        <taxon>Actinomycetota</taxon>
        <taxon>Actinomycetes</taxon>
        <taxon>Micromonosporales</taxon>
        <taxon>Micromonosporaceae</taxon>
        <taxon>Micromonospora</taxon>
    </lineage>
</organism>
<gene>
    <name evidence="11" type="primary">galK</name>
    <name evidence="17" type="ORF">GA0070618_1225</name>
</gene>
<dbReference type="GO" id="GO:0005829">
    <property type="term" value="C:cytosol"/>
    <property type="evidence" value="ECO:0007669"/>
    <property type="project" value="TreeGrafter"/>
</dbReference>
<dbReference type="InterPro" id="IPR019539">
    <property type="entry name" value="GalKase_N"/>
</dbReference>